<keyword evidence="2" id="KW-1185">Reference proteome</keyword>
<comment type="caution">
    <text evidence="1">The sequence shown here is derived from an EMBL/GenBank/DDBJ whole genome shotgun (WGS) entry which is preliminary data.</text>
</comment>
<evidence type="ECO:0000313" key="1">
    <source>
        <dbReference type="EMBL" id="KAI5663408.1"/>
    </source>
</evidence>
<name>A0ACC0ATZ0_CATRO</name>
<gene>
    <name evidence="1" type="ORF">M9H77_22731</name>
</gene>
<dbReference type="Proteomes" id="UP001060085">
    <property type="component" value="Linkage Group LG05"/>
</dbReference>
<protein>
    <submittedName>
        <fullName evidence="1">Uncharacterized protein</fullName>
    </submittedName>
</protein>
<reference evidence="2" key="1">
    <citation type="journal article" date="2023" name="Nat. Plants">
        <title>Single-cell RNA sequencing provides a high-resolution roadmap for understanding the multicellular compartmentation of specialized metabolism.</title>
        <authorList>
            <person name="Sun S."/>
            <person name="Shen X."/>
            <person name="Li Y."/>
            <person name="Li Y."/>
            <person name="Wang S."/>
            <person name="Li R."/>
            <person name="Zhang H."/>
            <person name="Shen G."/>
            <person name="Guo B."/>
            <person name="Wei J."/>
            <person name="Xu J."/>
            <person name="St-Pierre B."/>
            <person name="Chen S."/>
            <person name="Sun C."/>
        </authorList>
    </citation>
    <scope>NUCLEOTIDE SEQUENCE [LARGE SCALE GENOMIC DNA]</scope>
</reference>
<dbReference type="EMBL" id="CM044705">
    <property type="protein sequence ID" value="KAI5663408.1"/>
    <property type="molecule type" value="Genomic_DNA"/>
</dbReference>
<accession>A0ACC0ATZ0</accession>
<organism evidence="1 2">
    <name type="scientific">Catharanthus roseus</name>
    <name type="common">Madagascar periwinkle</name>
    <name type="synonym">Vinca rosea</name>
    <dbReference type="NCBI Taxonomy" id="4058"/>
    <lineage>
        <taxon>Eukaryota</taxon>
        <taxon>Viridiplantae</taxon>
        <taxon>Streptophyta</taxon>
        <taxon>Embryophyta</taxon>
        <taxon>Tracheophyta</taxon>
        <taxon>Spermatophyta</taxon>
        <taxon>Magnoliopsida</taxon>
        <taxon>eudicotyledons</taxon>
        <taxon>Gunneridae</taxon>
        <taxon>Pentapetalae</taxon>
        <taxon>asterids</taxon>
        <taxon>lamiids</taxon>
        <taxon>Gentianales</taxon>
        <taxon>Apocynaceae</taxon>
        <taxon>Rauvolfioideae</taxon>
        <taxon>Vinceae</taxon>
        <taxon>Catharanthinae</taxon>
        <taxon>Catharanthus</taxon>
    </lineage>
</organism>
<sequence length="241" mass="27232">MWPLHEDITWPPCSCELIIQFDHMLPIQLSDIEGFWKILEIESCHPSAQHKDMDSEMHVLTDLLHQISIGLISKVRGMRGLVKGVLSSVLHEDPGMPLTSPPEVAVTKGRKKMNSTKRDKSYWEQLSISHRKIQKSSGSGSSSGLGSDPSPCSTFPYTDTFLTFIYPFIANWKNVIGDGNYGYWIVADFVFGDEHQWPEDSVFSDECVGETKACNRPCTEGVYSRDTGLYLRQRMRREGIG</sequence>
<evidence type="ECO:0000313" key="2">
    <source>
        <dbReference type="Proteomes" id="UP001060085"/>
    </source>
</evidence>
<proteinExistence type="predicted"/>